<reference evidence="5 7" key="2">
    <citation type="submission" date="2018-08" db="EMBL/GenBank/DDBJ databases">
        <title>Genetic Globetrotter - A new plasmid hitch-hiking vast phylogenetic and geographic distances.</title>
        <authorList>
            <person name="Vollmers J."/>
            <person name="Petersen J."/>
        </authorList>
    </citation>
    <scope>NUCLEOTIDE SEQUENCE [LARGE SCALE GENOMIC DNA]</scope>
    <source>
        <strain evidence="5 7">DSM 26383</strain>
    </source>
</reference>
<dbReference type="EC" id="1.5.1.42" evidence="5"/>
<dbReference type="InterPro" id="IPR012349">
    <property type="entry name" value="Split_barrel_FMN-bd"/>
</dbReference>
<evidence type="ECO:0000259" key="3">
    <source>
        <dbReference type="SMART" id="SM00903"/>
    </source>
</evidence>
<dbReference type="GO" id="GO:0010181">
    <property type="term" value="F:FMN binding"/>
    <property type="evidence" value="ECO:0007669"/>
    <property type="project" value="InterPro"/>
</dbReference>
<dbReference type="Pfam" id="PF01613">
    <property type="entry name" value="Flavin_Reduct"/>
    <property type="match status" value="1"/>
</dbReference>
<dbReference type="STRING" id="540747.SAMN04488031_104226"/>
<dbReference type="AlphaFoldDB" id="A0A0T5PBP5"/>
<dbReference type="Proteomes" id="UP000051401">
    <property type="component" value="Unassembled WGS sequence"/>
</dbReference>
<dbReference type="InterPro" id="IPR002563">
    <property type="entry name" value="Flavin_Rdtase-like_dom"/>
</dbReference>
<evidence type="ECO:0000256" key="2">
    <source>
        <dbReference type="ARBA" id="ARBA00023002"/>
    </source>
</evidence>
<evidence type="ECO:0000256" key="1">
    <source>
        <dbReference type="ARBA" id="ARBA00008898"/>
    </source>
</evidence>
<reference evidence="4 6" key="1">
    <citation type="submission" date="2015-04" db="EMBL/GenBank/DDBJ databases">
        <title>The draft genome sequence of Roseovarius indicus B108T.</title>
        <authorList>
            <person name="Li G."/>
            <person name="Lai Q."/>
            <person name="Shao Z."/>
            <person name="Yan P."/>
        </authorList>
    </citation>
    <scope>NUCLEOTIDE SEQUENCE [LARGE SCALE GENOMIC DNA]</scope>
    <source>
        <strain evidence="4 6">B108</strain>
    </source>
</reference>
<dbReference type="Gene3D" id="2.30.110.10">
    <property type="entry name" value="Electron Transport, Fmn-binding Protein, Chain A"/>
    <property type="match status" value="1"/>
</dbReference>
<proteinExistence type="inferred from homology"/>
<dbReference type="Proteomes" id="UP000325785">
    <property type="component" value="Chromosome"/>
</dbReference>
<keyword evidence="6" id="KW-1185">Reference proteome</keyword>
<dbReference type="PATRIC" id="fig|540747.5.peg.3751"/>
<accession>A0A0T5PBP5</accession>
<dbReference type="SMART" id="SM00903">
    <property type="entry name" value="Flavin_Reduct"/>
    <property type="match status" value="1"/>
</dbReference>
<name>A0A0T5PBP5_9RHOB</name>
<dbReference type="PANTHER" id="PTHR30466">
    <property type="entry name" value="FLAVIN REDUCTASE"/>
    <property type="match status" value="1"/>
</dbReference>
<protein>
    <submittedName>
        <fullName evidence="5">FMN reductase (NADH) NtaB</fullName>
        <ecNumber evidence="5">1.5.1.42</ecNumber>
    </submittedName>
</protein>
<evidence type="ECO:0000313" key="6">
    <source>
        <dbReference type="Proteomes" id="UP000051401"/>
    </source>
</evidence>
<dbReference type="RefSeq" id="WP_057814677.1">
    <property type="nucleotide sequence ID" value="NZ_CP031598.1"/>
</dbReference>
<organism evidence="4 6">
    <name type="scientific">Roseovarius indicus</name>
    <dbReference type="NCBI Taxonomy" id="540747"/>
    <lineage>
        <taxon>Bacteria</taxon>
        <taxon>Pseudomonadati</taxon>
        <taxon>Pseudomonadota</taxon>
        <taxon>Alphaproteobacteria</taxon>
        <taxon>Rhodobacterales</taxon>
        <taxon>Roseobacteraceae</taxon>
        <taxon>Roseovarius</taxon>
    </lineage>
</organism>
<comment type="similarity">
    <text evidence="1">Belongs to the non-flavoprotein flavin reductase family.</text>
</comment>
<sequence length="320" mass="34943">MPEDKSRPSTGPEKSVRDLRNALGGFVTGVTVVTTEIDGERCGFTANSFCSVSLDPPLVLVCIGKTSSNFSKFQKADHFCINVLAEAQRDVSQQFATSGIDRFEGIACETGALGSPVIPDSLSWFECAMHDRFDAGDHEILVGRVEDYGYGTQSPLAYFRGNYVLFELEKQIAGYPKHGGNFGVILEGPGGVILEETGRDGMLKLPSAPKLGTPEAKDGLYGHLMSLGIEFGIEFVFAVWEEDNADGFSVYYRGTASNTPETDRLKTFQVDEIPYDRLGPYEARLLTRYAEEHASQNFTIYSGTSTKGDWLHPGERAGTA</sequence>
<dbReference type="InterPro" id="IPR050268">
    <property type="entry name" value="NADH-dep_flavin_reductase"/>
</dbReference>
<dbReference type="PANTHER" id="PTHR30466:SF11">
    <property type="entry name" value="FLAVIN-DEPENDENT MONOOXYGENASE, REDUCTASE SUBUNIT HSAB"/>
    <property type="match status" value="1"/>
</dbReference>
<feature type="domain" description="Flavin reductase like" evidence="3">
    <location>
        <begin position="23"/>
        <end position="165"/>
    </location>
</feature>
<evidence type="ECO:0000313" key="4">
    <source>
        <dbReference type="EMBL" id="KRS18533.1"/>
    </source>
</evidence>
<dbReference type="EMBL" id="CP031598">
    <property type="protein sequence ID" value="QEW25533.1"/>
    <property type="molecule type" value="Genomic_DNA"/>
</dbReference>
<evidence type="ECO:0000313" key="5">
    <source>
        <dbReference type="EMBL" id="QEW25533.1"/>
    </source>
</evidence>
<keyword evidence="2 5" id="KW-0560">Oxidoreductase</keyword>
<dbReference type="KEGG" id="rid:RIdsm_01320"/>
<dbReference type="GO" id="GO:0052874">
    <property type="term" value="F:FMN reductase (NADH) activity"/>
    <property type="evidence" value="ECO:0007669"/>
    <property type="project" value="UniProtKB-EC"/>
</dbReference>
<dbReference type="SUPFAM" id="SSF50475">
    <property type="entry name" value="FMN-binding split barrel"/>
    <property type="match status" value="1"/>
</dbReference>
<dbReference type="EMBL" id="LAXI01000003">
    <property type="protein sequence ID" value="KRS18533.1"/>
    <property type="molecule type" value="Genomic_DNA"/>
</dbReference>
<dbReference type="Gene3D" id="3.90.79.10">
    <property type="entry name" value="Nucleoside Triphosphate Pyrophosphohydrolase"/>
    <property type="match status" value="1"/>
</dbReference>
<dbReference type="GO" id="GO:0042602">
    <property type="term" value="F:riboflavin reductase (NADPH) activity"/>
    <property type="evidence" value="ECO:0007669"/>
    <property type="project" value="TreeGrafter"/>
</dbReference>
<evidence type="ECO:0000313" key="7">
    <source>
        <dbReference type="Proteomes" id="UP000325785"/>
    </source>
</evidence>
<gene>
    <name evidence="5" type="primary">ntaB_2</name>
    <name evidence="5" type="ORF">RIdsm_01320</name>
    <name evidence="4" type="ORF">XM52_06945</name>
</gene>